<dbReference type="RefSeq" id="WP_127690122.1">
    <property type="nucleotide sequence ID" value="NZ_RZUL01000002.1"/>
</dbReference>
<reference evidence="1 2" key="1">
    <citation type="submission" date="2019-01" db="EMBL/GenBank/DDBJ databases">
        <authorList>
            <person name="Chen W.-M."/>
        </authorList>
    </citation>
    <scope>NUCLEOTIDE SEQUENCE [LARGE SCALE GENOMIC DNA]</scope>
    <source>
        <strain evidence="1 2">TLA-22</strain>
    </source>
</reference>
<dbReference type="InterPro" id="IPR011008">
    <property type="entry name" value="Dimeric_a/b-barrel"/>
</dbReference>
<dbReference type="AlphaFoldDB" id="A0A437J984"/>
<accession>A0A437J984</accession>
<evidence type="ECO:0000313" key="2">
    <source>
        <dbReference type="Proteomes" id="UP000282977"/>
    </source>
</evidence>
<keyword evidence="2" id="KW-1185">Reference proteome</keyword>
<dbReference type="SUPFAM" id="SSF54909">
    <property type="entry name" value="Dimeric alpha+beta barrel"/>
    <property type="match status" value="1"/>
</dbReference>
<dbReference type="PIRSF" id="PIRSF007028">
    <property type="entry name" value="UCP007028"/>
    <property type="match status" value="1"/>
</dbReference>
<proteinExistence type="predicted"/>
<name>A0A437J984_9SPHN</name>
<protein>
    <submittedName>
        <fullName evidence="1">DUF1428 domain-containing protein</fullName>
    </submittedName>
</protein>
<dbReference type="Gene3D" id="3.30.70.100">
    <property type="match status" value="1"/>
</dbReference>
<dbReference type="InterPro" id="IPR009874">
    <property type="entry name" value="DUF1428"/>
</dbReference>
<sequence>MAYIDGVLVPVPVAEQENYAAWTARVSPLFLEYGATRVFDGWGDDIKDGKINDMRTAVVAAQQENVVFSWIEWPSKAVRDEGWEKLMADPRMNESGQPPFDGTRMIFGGFAPIVDISIKNGNPS</sequence>
<organism evidence="1 2">
    <name type="scientific">Sphingobium algorifonticola</name>
    <dbReference type="NCBI Taxonomy" id="2008318"/>
    <lineage>
        <taxon>Bacteria</taxon>
        <taxon>Pseudomonadati</taxon>
        <taxon>Pseudomonadota</taxon>
        <taxon>Alphaproteobacteria</taxon>
        <taxon>Sphingomonadales</taxon>
        <taxon>Sphingomonadaceae</taxon>
        <taxon>Sphingobium</taxon>
    </lineage>
</organism>
<evidence type="ECO:0000313" key="1">
    <source>
        <dbReference type="EMBL" id="RVT41953.1"/>
    </source>
</evidence>
<dbReference type="EMBL" id="RZUL01000002">
    <property type="protein sequence ID" value="RVT41953.1"/>
    <property type="molecule type" value="Genomic_DNA"/>
</dbReference>
<dbReference type="Proteomes" id="UP000282977">
    <property type="component" value="Unassembled WGS sequence"/>
</dbReference>
<gene>
    <name evidence="1" type="ORF">ENE74_06790</name>
</gene>
<dbReference type="OrthoDB" id="9792392at2"/>
<dbReference type="Pfam" id="PF07237">
    <property type="entry name" value="DUF1428"/>
    <property type="match status" value="1"/>
</dbReference>
<comment type="caution">
    <text evidence="1">The sequence shown here is derived from an EMBL/GenBank/DDBJ whole genome shotgun (WGS) entry which is preliminary data.</text>
</comment>